<dbReference type="InterPro" id="IPR010623">
    <property type="entry name" value="IcmF_C"/>
</dbReference>
<protein>
    <submittedName>
        <fullName evidence="6">Type VI secretion protein</fullName>
    </submittedName>
</protein>
<dbReference type="Proteomes" id="UP000030512">
    <property type="component" value="Chromosome"/>
</dbReference>
<keyword evidence="7" id="KW-1185">Reference proteome</keyword>
<accession>A0A126T5D4</accession>
<dbReference type="Pfam" id="PF14331">
    <property type="entry name" value="IcmF-related_N"/>
    <property type="match status" value="1"/>
</dbReference>
<feature type="transmembrane region" description="Helical" evidence="1">
    <location>
        <begin position="12"/>
        <end position="36"/>
    </location>
</feature>
<dbReference type="AlphaFoldDB" id="A0A126T5D4"/>
<dbReference type="STRING" id="1538553.JT25_012475"/>
<gene>
    <name evidence="6" type="ORF">JT25_012475</name>
</gene>
<evidence type="ECO:0000313" key="7">
    <source>
        <dbReference type="Proteomes" id="UP000030512"/>
    </source>
</evidence>
<feature type="domain" description="Type VI secretion system component TssM1 N-terminal" evidence="4">
    <location>
        <begin position="196"/>
        <end position="457"/>
    </location>
</feature>
<feature type="domain" description="IcmF-related" evidence="3">
    <location>
        <begin position="508"/>
        <end position="804"/>
    </location>
</feature>
<keyword evidence="1" id="KW-1133">Transmembrane helix</keyword>
<feature type="transmembrane region" description="Helical" evidence="1">
    <location>
        <begin position="452"/>
        <end position="471"/>
    </location>
</feature>
<evidence type="ECO:0000259" key="3">
    <source>
        <dbReference type="Pfam" id="PF06761"/>
    </source>
</evidence>
<evidence type="ECO:0000259" key="4">
    <source>
        <dbReference type="Pfam" id="PF14331"/>
    </source>
</evidence>
<evidence type="ECO:0000259" key="5">
    <source>
        <dbReference type="Pfam" id="PF21070"/>
    </source>
</evidence>
<dbReference type="PANTHER" id="PTHR36153:SF1">
    <property type="entry name" value="TYPE VI SECRETION SYSTEM COMPONENT TSSM1"/>
    <property type="match status" value="1"/>
</dbReference>
<dbReference type="NCBIfam" id="TIGR03348">
    <property type="entry name" value="VI_IcmF"/>
    <property type="match status" value="1"/>
</dbReference>
<dbReference type="EMBL" id="CP014476">
    <property type="protein sequence ID" value="AMK77282.1"/>
    <property type="molecule type" value="Genomic_DNA"/>
</dbReference>
<dbReference type="InterPro" id="IPR027417">
    <property type="entry name" value="P-loop_NTPase"/>
</dbReference>
<dbReference type="PANTHER" id="PTHR36153">
    <property type="entry name" value="INNER MEMBRANE PROTEIN-RELATED"/>
    <property type="match status" value="1"/>
</dbReference>
<dbReference type="InterPro" id="IPR009612">
    <property type="entry name" value="IcmF-rel"/>
</dbReference>
<keyword evidence="1" id="KW-0472">Membrane</keyword>
<name>A0A126T5D4_9GAMM</name>
<dbReference type="Pfam" id="PF06744">
    <property type="entry name" value="IcmF_C"/>
    <property type="match status" value="1"/>
</dbReference>
<evidence type="ECO:0000259" key="2">
    <source>
        <dbReference type="Pfam" id="PF06744"/>
    </source>
</evidence>
<dbReference type="CDD" id="cd00882">
    <property type="entry name" value="Ras_like_GTPase"/>
    <property type="match status" value="1"/>
</dbReference>
<dbReference type="Pfam" id="PF06761">
    <property type="entry name" value="IcmF-related"/>
    <property type="match status" value="1"/>
</dbReference>
<organism evidence="6 7">
    <name type="scientific">Methylomonas denitrificans</name>
    <dbReference type="NCBI Taxonomy" id="1538553"/>
    <lineage>
        <taxon>Bacteria</taxon>
        <taxon>Pseudomonadati</taxon>
        <taxon>Pseudomonadota</taxon>
        <taxon>Gammaproteobacteria</taxon>
        <taxon>Methylococcales</taxon>
        <taxon>Methylococcaceae</taxon>
        <taxon>Methylomonas</taxon>
    </lineage>
</organism>
<evidence type="ECO:0000313" key="6">
    <source>
        <dbReference type="EMBL" id="AMK77282.1"/>
    </source>
</evidence>
<dbReference type="Pfam" id="PF21070">
    <property type="entry name" value="IcmF_helical"/>
    <property type="match status" value="1"/>
</dbReference>
<sequence length="1182" mass="131052">MERIISFFKTKWVLELIGIVVLSVLIWFIGPLIAIAGSVPLESDLSRIITIGVIVGCWLLYRLVAWLLSRKREQRLMADLAGGADANDAQSASAAELDVLNRGFDEALALLKTTSSKQRGRKQYLYELPWYAIIGAPGSGKTTALINSGLHFPLAERLGKHAVKGVSGTRDCDWWFADEAVLLDTAGRYTTQDSHQEVDASAWHGFLQLLKKYRPRRPLNGVFVAVSVSDLIQQTEEELRQHAAAIRRRVTELNAQLGVQLPVYVLFTKADLVAGFSDFFANLTEDERSQVWGETFIRADNDKEDLAAHLLQFEKAYDELTERLVQRRLKRIQEERDVQRRTAIFDFPQQMMLFKSVATGFLDAAFSTNRYEEPFLLRGVYFSSGTQEGTPIDRVMAALTSSFRLERQVTPLMSGRGKSYFLTKLLKQVVFPEAELVGVDPKIERRFRLMNLAGFAATFAIVAIAVVVWMVSFATNKSAIADVEKQVEIYRASNLVPTDSRSGFLALLPKLNALQAAKDVYAQTGWSSGFGLYQGDKIDSAVDISYQRLLRENFQALITLRLKERMQSDEGKNLDVLYQLLRVYLMFGEPQRMDAKVAQPWVKLDWEQMFATDPETQAKLQLHLDNLLALNLDPAAIDNGFVDAVRNKLTQIPLVNQVYSRFKSEALFDRSHDISVAGQLAPNGGRVFTANGKELDTLVVPGLFSNYGYTELFLKKGMLYVKEASEQNWVLGVNGASTPVEIDRLYGDFKRLYLGDYQKTWDGVLTAVKFRPQPNNNQLVDTLDLLSRPDSPLKLLLELVEKNTALSKLSSELADALAKSTGGALAVPEAATQKLLAMAKQSDGGVDPVKALETYFEPYNMQVRGAADRPAPINATMASIKNLHDYLMQIGSAPNSGGQALSTEAARFAGGGVDPLQAAKMEFARLPGPVAASLNALTSTGGQQIKTGAKGQLNEMLKTAVTMPCKSALAGRYPFANNTQQDVLMADFGKVFAANGIVDQFFNTNLKAFVDTAAVQWQELSSDKALGLSAASIRQFQIASKIRDAFFPGGGAVPQVQFELKPLALDDRVGTFRLNVEGQELVYRHGPEQLTKFQWPGTNNSAGVRVVFEGLDGKQVSKSKEGAWALFRMFDEFNIQPTNLPDRFNLTVQLEGYTAKFELRAASVNNPFGISEYQSFRCPESL</sequence>
<dbReference type="InterPro" id="IPR025743">
    <property type="entry name" value="TssM1_N"/>
</dbReference>
<feature type="transmembrane region" description="Helical" evidence="1">
    <location>
        <begin position="48"/>
        <end position="68"/>
    </location>
</feature>
<dbReference type="KEGG" id="mdn:JT25_012475"/>
<dbReference type="Gene3D" id="3.40.50.300">
    <property type="entry name" value="P-loop containing nucleotide triphosphate hydrolases"/>
    <property type="match status" value="1"/>
</dbReference>
<feature type="domain" description="Type VI secretion system component TssM1 helical" evidence="5">
    <location>
        <begin position="951"/>
        <end position="1051"/>
    </location>
</feature>
<keyword evidence="1" id="KW-0812">Transmembrane</keyword>
<feature type="domain" description="Type VI secretion system IcmF C-terminal" evidence="2">
    <location>
        <begin position="1058"/>
        <end position="1163"/>
    </location>
</feature>
<proteinExistence type="predicted"/>
<dbReference type="InterPro" id="IPR053156">
    <property type="entry name" value="T6SS_TssM-like"/>
</dbReference>
<dbReference type="SUPFAM" id="SSF52540">
    <property type="entry name" value="P-loop containing nucleoside triphosphate hydrolases"/>
    <property type="match status" value="1"/>
</dbReference>
<evidence type="ECO:0000256" key="1">
    <source>
        <dbReference type="SAM" id="Phobius"/>
    </source>
</evidence>
<dbReference type="InterPro" id="IPR048677">
    <property type="entry name" value="TssM1_hel"/>
</dbReference>
<reference evidence="6 7" key="1">
    <citation type="journal article" date="2015" name="Environ. Microbiol.">
        <title>Methane oxidation coupled to nitrate reduction under hypoxia by the Gammaproteobacterium Methylomonas denitrificans, sp. nov. type strain FJG1.</title>
        <authorList>
            <person name="Kits K.D."/>
            <person name="Klotz M.G."/>
            <person name="Stein L.Y."/>
        </authorList>
    </citation>
    <scope>NUCLEOTIDE SEQUENCE [LARGE SCALE GENOMIC DNA]</scope>
    <source>
        <strain evidence="6 7">FJG1</strain>
    </source>
</reference>
<dbReference type="OrthoDB" id="9758229at2"/>
<dbReference type="InterPro" id="IPR017731">
    <property type="entry name" value="TssM1-like"/>
</dbReference>